<keyword evidence="1" id="KW-0812">Transmembrane</keyword>
<dbReference type="KEGG" id="toc:Toce_0362"/>
<feature type="transmembrane region" description="Helical" evidence="1">
    <location>
        <begin position="6"/>
        <end position="25"/>
    </location>
</feature>
<proteinExistence type="predicted"/>
<gene>
    <name evidence="2" type="ordered locus">Toce_0362</name>
</gene>
<evidence type="ECO:0000256" key="1">
    <source>
        <dbReference type="SAM" id="Phobius"/>
    </source>
</evidence>
<dbReference type="AlphaFoldDB" id="D9S0X9"/>
<keyword evidence="1" id="KW-0472">Membrane</keyword>
<evidence type="ECO:0000313" key="3">
    <source>
        <dbReference type="Proteomes" id="UP000000272"/>
    </source>
</evidence>
<keyword evidence="3" id="KW-1185">Reference proteome</keyword>
<dbReference type="HOGENOM" id="CLU_3367896_0_0_9"/>
<name>D9S0X9_THEOJ</name>
<keyword evidence="1" id="KW-1133">Transmembrane helix</keyword>
<dbReference type="EMBL" id="CP002131">
    <property type="protein sequence ID" value="ADL07143.1"/>
    <property type="molecule type" value="Genomic_DNA"/>
</dbReference>
<reference evidence="2 3" key="1">
    <citation type="journal article" date="2010" name="Stand. Genomic Sci.">
        <title>Complete genome sequence of Thermosediminibacter oceani type strain (JW/IW-1228P).</title>
        <authorList>
            <person name="Pitluck S."/>
            <person name="Yasawong M."/>
            <person name="Munk C."/>
            <person name="Nolan M."/>
            <person name="Lapidus A."/>
            <person name="Lucas S."/>
            <person name="Glavina Del Rio T."/>
            <person name="Tice H."/>
            <person name="Cheng J.F."/>
            <person name="Bruce D."/>
            <person name="Detter C."/>
            <person name="Tapia R."/>
            <person name="Han C."/>
            <person name="Goodwin L."/>
            <person name="Liolios K."/>
            <person name="Ivanova N."/>
            <person name="Mavromatis K."/>
            <person name="Mikhailova N."/>
            <person name="Pati A."/>
            <person name="Chen A."/>
            <person name="Palaniappan K."/>
            <person name="Land M."/>
            <person name="Hauser L."/>
            <person name="Chang Y.J."/>
            <person name="Jeffries C.D."/>
            <person name="Rohde M."/>
            <person name="Spring S."/>
            <person name="Sikorski J."/>
            <person name="Goker M."/>
            <person name="Woyke T."/>
            <person name="Bristow J."/>
            <person name="Eisen J.A."/>
            <person name="Markowitz V."/>
            <person name="Hugenholtz P."/>
            <person name="Kyrpides N.C."/>
            <person name="Klenk H.P."/>
        </authorList>
    </citation>
    <scope>NUCLEOTIDE SEQUENCE [LARGE SCALE GENOMIC DNA]</scope>
    <source>
        <strain evidence="3">ATCC BAA-1034 / DSM 16646 / JW/IW-1228P</strain>
    </source>
</reference>
<accession>D9S0X9</accession>
<sequence length="35" mass="3950">MSTTAVIWMILMLFIYFGGFIYFALQDGSGKKANN</sequence>
<dbReference type="Proteomes" id="UP000000272">
    <property type="component" value="Chromosome"/>
</dbReference>
<protein>
    <submittedName>
        <fullName evidence="2">Uncharacterized protein</fullName>
    </submittedName>
</protein>
<evidence type="ECO:0000313" key="2">
    <source>
        <dbReference type="EMBL" id="ADL07143.1"/>
    </source>
</evidence>
<organism evidence="2 3">
    <name type="scientific">Thermosediminibacter oceani (strain ATCC BAA-1034 / DSM 16646 / JW/IW-1228P)</name>
    <dbReference type="NCBI Taxonomy" id="555079"/>
    <lineage>
        <taxon>Bacteria</taxon>
        <taxon>Bacillati</taxon>
        <taxon>Bacillota</taxon>
        <taxon>Clostridia</taxon>
        <taxon>Thermosediminibacterales</taxon>
        <taxon>Thermosediminibacteraceae</taxon>
        <taxon>Thermosediminibacter</taxon>
    </lineage>
</organism>
<dbReference type="STRING" id="555079.Toce_0362"/>